<evidence type="ECO:0000313" key="8">
    <source>
        <dbReference type="Proteomes" id="UP000002630"/>
    </source>
</evidence>
<dbReference type="InParanoid" id="D8LQH5"/>
<name>D8LQH5_ECTSI</name>
<feature type="compositionally biased region" description="Basic and acidic residues" evidence="5">
    <location>
        <begin position="748"/>
        <end position="766"/>
    </location>
</feature>
<evidence type="ECO:0000256" key="1">
    <source>
        <dbReference type="ARBA" id="ARBA00022741"/>
    </source>
</evidence>
<feature type="domain" description="Kinesin motor" evidence="6">
    <location>
        <begin position="90"/>
        <end position="539"/>
    </location>
</feature>
<dbReference type="InterPro" id="IPR027417">
    <property type="entry name" value="P-loop_NTPase"/>
</dbReference>
<accession>D8LQH5</accession>
<dbReference type="Proteomes" id="UP000002630">
    <property type="component" value="Linkage Group LG04"/>
</dbReference>
<dbReference type="EMBL" id="FN648818">
    <property type="protein sequence ID" value="CBN78739.1"/>
    <property type="molecule type" value="Genomic_DNA"/>
</dbReference>
<dbReference type="PROSITE" id="PS00411">
    <property type="entry name" value="KINESIN_MOTOR_1"/>
    <property type="match status" value="1"/>
</dbReference>
<evidence type="ECO:0000256" key="4">
    <source>
        <dbReference type="RuleBase" id="RU000394"/>
    </source>
</evidence>
<dbReference type="eggNOG" id="KOG0244">
    <property type="taxonomic scope" value="Eukaryota"/>
</dbReference>
<dbReference type="InterPro" id="IPR019821">
    <property type="entry name" value="Kinesin_motor_CS"/>
</dbReference>
<dbReference type="InterPro" id="IPR036961">
    <property type="entry name" value="Kinesin_motor_dom_sf"/>
</dbReference>
<comment type="similarity">
    <text evidence="3 4">Belongs to the TRAFAC class myosin-kinesin ATPase superfamily. Kinesin family.</text>
</comment>
<feature type="compositionally biased region" description="Acidic residues" evidence="5">
    <location>
        <begin position="674"/>
        <end position="683"/>
    </location>
</feature>
<dbReference type="OMA" id="ALHETHQ"/>
<dbReference type="PRINTS" id="PR00380">
    <property type="entry name" value="KINESINHEAVY"/>
</dbReference>
<sequence>MASPAGTFSSCSTQRGASRRSWNGRERDVLHSRCRSLPPRRRVITRSRSRSTCRSAGGSSPFDGQSAASEELKPAQHNEKLTRSTGRSSRIRVGVRIRPPFVSEVDYQKRSGGYRPAVQISRQGCVDLIASGRQRSFPFDYAFDATCQQHELYQSLAAPVVDGCLTGFNGLIMAYGQTASGKSHSMGVLRGVDLSEAELGKRGLGDTKDREPPFRECGTMNGAQISSHNQTAPGIIPRALSRVFEHVQGSSVSSDRGSVADVSVKVKVSLLQIYNETVQDLLTPTAPFGGESNGLIIRENPSLGFYVEGLREYSVRSHEEVCPGVERMVLSHAHGLRFDGPASICELPYIPHLHLLSPTFHFSTEAAELINLGLQQRTTSRTAKNDISSRSHTVLTVSLDQHGGIGLFSTDPETDVANAARQHAGSRGKSKLMLVDLAGSERGRTSSIYAGEEPEADRLREAGYINQSLSALGNVVAALGQAELDRPHIPFRDSKLTRILADSLGGDANAALVATVGPAPQNQAETLSTLVFASRCMRVQSNPVRHEEHEEMEATARLQAQLSSMQREFCKREALQRSRYEMVVTRLAQELEHARKQAASGRTAHRLPDQEAPAAAAPLMKNLKSSEEVHAREEAPGGTTSRGSAFVSDARENGTWNGSKCSPAVATGSSGDGQTDEAESNEGDEGRAGAFCPEKAKASYSAESIPESRGGASAIEADSTAWEMVGAALRTLEVVGQKGAQVLRRARHASDATPVDRRGRQARVDESSTLEEVASETIEHIPRNKVQILQRLTQSRKLCEEQWVEAGEALSSALRETTRPGLLPARRKMKSQAITMRLNKIFVFTP</sequence>
<dbReference type="STRING" id="2880.D8LQH5"/>
<evidence type="ECO:0000313" key="7">
    <source>
        <dbReference type="EMBL" id="CBN78739.1"/>
    </source>
</evidence>
<dbReference type="AlphaFoldDB" id="D8LQH5"/>
<feature type="region of interest" description="Disordered" evidence="5">
    <location>
        <begin position="626"/>
        <end position="645"/>
    </location>
</feature>
<dbReference type="GO" id="GO:0016887">
    <property type="term" value="F:ATP hydrolysis activity"/>
    <property type="evidence" value="ECO:0007669"/>
    <property type="project" value="TreeGrafter"/>
</dbReference>
<dbReference type="PANTHER" id="PTHR24115:SF1004">
    <property type="entry name" value="KINESIN-LIKE PROTEIN KIF15"/>
    <property type="match status" value="1"/>
</dbReference>
<keyword evidence="3 4" id="KW-0505">Motor protein</keyword>
<dbReference type="Gene3D" id="3.40.850.10">
    <property type="entry name" value="Kinesin motor domain"/>
    <property type="match status" value="2"/>
</dbReference>
<feature type="compositionally biased region" description="Basic residues" evidence="5">
    <location>
        <begin position="32"/>
        <end position="51"/>
    </location>
</feature>
<dbReference type="InterPro" id="IPR001752">
    <property type="entry name" value="Kinesin_motor_dom"/>
</dbReference>
<keyword evidence="4" id="KW-0493">Microtubule</keyword>
<dbReference type="GO" id="GO:0007018">
    <property type="term" value="P:microtubule-based movement"/>
    <property type="evidence" value="ECO:0007669"/>
    <property type="project" value="InterPro"/>
</dbReference>
<gene>
    <name evidence="7" type="ORF">Esi_0006_0112</name>
</gene>
<feature type="region of interest" description="Disordered" evidence="5">
    <location>
        <begin position="1"/>
        <end position="90"/>
    </location>
</feature>
<dbReference type="GO" id="GO:0005871">
    <property type="term" value="C:kinesin complex"/>
    <property type="evidence" value="ECO:0007669"/>
    <property type="project" value="TreeGrafter"/>
</dbReference>
<feature type="region of interest" description="Disordered" evidence="5">
    <location>
        <begin position="650"/>
        <end position="692"/>
    </location>
</feature>
<dbReference type="PANTHER" id="PTHR24115">
    <property type="entry name" value="KINESIN-RELATED"/>
    <property type="match status" value="1"/>
</dbReference>
<dbReference type="EMBL" id="FN649729">
    <property type="protein sequence ID" value="CBN78739.1"/>
    <property type="molecule type" value="Genomic_DNA"/>
</dbReference>
<dbReference type="Pfam" id="PF00225">
    <property type="entry name" value="Kinesin"/>
    <property type="match status" value="2"/>
</dbReference>
<organism evidence="7 8">
    <name type="scientific">Ectocarpus siliculosus</name>
    <name type="common">Brown alga</name>
    <name type="synonym">Conferva siliculosa</name>
    <dbReference type="NCBI Taxonomy" id="2880"/>
    <lineage>
        <taxon>Eukaryota</taxon>
        <taxon>Sar</taxon>
        <taxon>Stramenopiles</taxon>
        <taxon>Ochrophyta</taxon>
        <taxon>PX clade</taxon>
        <taxon>Phaeophyceae</taxon>
        <taxon>Ectocarpales</taxon>
        <taxon>Ectocarpaceae</taxon>
        <taxon>Ectocarpus</taxon>
    </lineage>
</organism>
<dbReference type="GO" id="GO:0005524">
    <property type="term" value="F:ATP binding"/>
    <property type="evidence" value="ECO:0007669"/>
    <property type="project" value="UniProtKB-UniRule"/>
</dbReference>
<reference evidence="7 8" key="1">
    <citation type="journal article" date="2010" name="Nature">
        <title>The Ectocarpus genome and the independent evolution of multicellularity in brown algae.</title>
        <authorList>
            <person name="Cock J.M."/>
            <person name="Sterck L."/>
            <person name="Rouze P."/>
            <person name="Scornet D."/>
            <person name="Allen A.E."/>
            <person name="Amoutzias G."/>
            <person name="Anthouard V."/>
            <person name="Artiguenave F."/>
            <person name="Aury J.M."/>
            <person name="Badger J.H."/>
            <person name="Beszteri B."/>
            <person name="Billiau K."/>
            <person name="Bonnet E."/>
            <person name="Bothwell J.H."/>
            <person name="Bowler C."/>
            <person name="Boyen C."/>
            <person name="Brownlee C."/>
            <person name="Carrano C.J."/>
            <person name="Charrier B."/>
            <person name="Cho G.Y."/>
            <person name="Coelho S.M."/>
            <person name="Collen J."/>
            <person name="Corre E."/>
            <person name="Da Silva C."/>
            <person name="Delage L."/>
            <person name="Delaroque N."/>
            <person name="Dittami S.M."/>
            <person name="Doulbeau S."/>
            <person name="Elias M."/>
            <person name="Farnham G."/>
            <person name="Gachon C.M."/>
            <person name="Gschloessl B."/>
            <person name="Heesch S."/>
            <person name="Jabbari K."/>
            <person name="Jubin C."/>
            <person name="Kawai H."/>
            <person name="Kimura K."/>
            <person name="Kloareg B."/>
            <person name="Kupper F.C."/>
            <person name="Lang D."/>
            <person name="Le Bail A."/>
            <person name="Leblanc C."/>
            <person name="Lerouge P."/>
            <person name="Lohr M."/>
            <person name="Lopez P.J."/>
            <person name="Martens C."/>
            <person name="Maumus F."/>
            <person name="Michel G."/>
            <person name="Miranda-Saavedra D."/>
            <person name="Morales J."/>
            <person name="Moreau H."/>
            <person name="Motomura T."/>
            <person name="Nagasato C."/>
            <person name="Napoli C.A."/>
            <person name="Nelson D.R."/>
            <person name="Nyvall-Collen P."/>
            <person name="Peters A.F."/>
            <person name="Pommier C."/>
            <person name="Potin P."/>
            <person name="Poulain J."/>
            <person name="Quesneville H."/>
            <person name="Read B."/>
            <person name="Rensing S.A."/>
            <person name="Ritter A."/>
            <person name="Rousvoal S."/>
            <person name="Samanta M."/>
            <person name="Samson G."/>
            <person name="Schroeder D.C."/>
            <person name="Segurens B."/>
            <person name="Strittmatter M."/>
            <person name="Tonon T."/>
            <person name="Tregear J.W."/>
            <person name="Valentin K."/>
            <person name="von Dassow P."/>
            <person name="Yamagishi T."/>
            <person name="Van de Peer Y."/>
            <person name="Wincker P."/>
        </authorList>
    </citation>
    <scope>NUCLEOTIDE SEQUENCE [LARGE SCALE GENOMIC DNA]</scope>
    <source>
        <strain evidence="8">Ec32 / CCAP1310/4</strain>
    </source>
</reference>
<dbReference type="GO" id="GO:0005874">
    <property type="term" value="C:microtubule"/>
    <property type="evidence" value="ECO:0007669"/>
    <property type="project" value="UniProtKB-KW"/>
</dbReference>
<evidence type="ECO:0000259" key="6">
    <source>
        <dbReference type="PROSITE" id="PS50067"/>
    </source>
</evidence>
<feature type="binding site" evidence="3">
    <location>
        <begin position="176"/>
        <end position="183"/>
    </location>
    <ligand>
        <name>ATP</name>
        <dbReference type="ChEBI" id="CHEBI:30616"/>
    </ligand>
</feature>
<proteinExistence type="inferred from homology"/>
<dbReference type="GO" id="GO:0008017">
    <property type="term" value="F:microtubule binding"/>
    <property type="evidence" value="ECO:0007669"/>
    <property type="project" value="InterPro"/>
</dbReference>
<dbReference type="SUPFAM" id="SSF52540">
    <property type="entry name" value="P-loop containing nucleoside triphosphate hydrolases"/>
    <property type="match status" value="2"/>
</dbReference>
<dbReference type="CDD" id="cd00106">
    <property type="entry name" value="KISc"/>
    <property type="match status" value="1"/>
</dbReference>
<evidence type="ECO:0000256" key="5">
    <source>
        <dbReference type="SAM" id="MobiDB-lite"/>
    </source>
</evidence>
<keyword evidence="2 3" id="KW-0067">ATP-binding</keyword>
<feature type="region of interest" description="Disordered" evidence="5">
    <location>
        <begin position="748"/>
        <end position="767"/>
    </location>
</feature>
<feature type="compositionally biased region" description="Basic and acidic residues" evidence="5">
    <location>
        <begin position="70"/>
        <end position="82"/>
    </location>
</feature>
<keyword evidence="1 3" id="KW-0547">Nucleotide-binding</keyword>
<dbReference type="OrthoDB" id="3176171at2759"/>
<dbReference type="SMART" id="SM00129">
    <property type="entry name" value="KISc"/>
    <property type="match status" value="1"/>
</dbReference>
<dbReference type="InterPro" id="IPR027640">
    <property type="entry name" value="Kinesin-like_fam"/>
</dbReference>
<evidence type="ECO:0000256" key="2">
    <source>
        <dbReference type="ARBA" id="ARBA00022840"/>
    </source>
</evidence>
<dbReference type="PROSITE" id="PS50067">
    <property type="entry name" value="KINESIN_MOTOR_2"/>
    <property type="match status" value="1"/>
</dbReference>
<protein>
    <recommendedName>
        <fullName evidence="4">Kinesin-like protein</fullName>
    </recommendedName>
</protein>
<feature type="compositionally biased region" description="Polar residues" evidence="5">
    <location>
        <begin position="1"/>
        <end position="16"/>
    </location>
</feature>
<keyword evidence="8" id="KW-1185">Reference proteome</keyword>
<evidence type="ECO:0000256" key="3">
    <source>
        <dbReference type="PROSITE-ProRule" id="PRU00283"/>
    </source>
</evidence>
<feature type="compositionally biased region" description="Basic and acidic residues" evidence="5">
    <location>
        <begin position="626"/>
        <end position="635"/>
    </location>
</feature>
<dbReference type="GO" id="GO:0003777">
    <property type="term" value="F:microtubule motor activity"/>
    <property type="evidence" value="ECO:0007669"/>
    <property type="project" value="InterPro"/>
</dbReference>